<dbReference type="Gene3D" id="1.25.50.20">
    <property type="match status" value="1"/>
</dbReference>
<evidence type="ECO:0000256" key="1">
    <source>
        <dbReference type="SAM" id="Coils"/>
    </source>
</evidence>
<sequence length="99" mass="11401">MAVVMNLLNYMEKETNFLPWISAQSALLDLTPGDIKPEVKVLMQNVARKATKALELLRNRLQAEENKKEEEEEAMQSFLEKLIRSMNVRANDIPKTIID</sequence>
<reference evidence="2" key="1">
    <citation type="submission" date="2022-08" db="UniProtKB">
        <authorList>
            <consortium name="EnsemblMetazoa"/>
        </authorList>
    </citation>
    <scope>IDENTIFICATION</scope>
    <source>
        <strain evidence="2">05x7-T-G4-1.051#20</strain>
    </source>
</reference>
<evidence type="ECO:0000313" key="2">
    <source>
        <dbReference type="EnsemblMetazoa" id="G12784.2:cds"/>
    </source>
</evidence>
<organism evidence="2 3">
    <name type="scientific">Magallana gigas</name>
    <name type="common">Pacific oyster</name>
    <name type="synonym">Crassostrea gigas</name>
    <dbReference type="NCBI Taxonomy" id="29159"/>
    <lineage>
        <taxon>Eukaryota</taxon>
        <taxon>Metazoa</taxon>
        <taxon>Spiralia</taxon>
        <taxon>Lophotrochozoa</taxon>
        <taxon>Mollusca</taxon>
        <taxon>Bivalvia</taxon>
        <taxon>Autobranchia</taxon>
        <taxon>Pteriomorphia</taxon>
        <taxon>Ostreida</taxon>
        <taxon>Ostreoidea</taxon>
        <taxon>Ostreidae</taxon>
        <taxon>Magallana</taxon>
    </lineage>
</organism>
<feature type="coiled-coil region" evidence="1">
    <location>
        <begin position="47"/>
        <end position="81"/>
    </location>
</feature>
<dbReference type="Proteomes" id="UP000005408">
    <property type="component" value="Unassembled WGS sequence"/>
</dbReference>
<protein>
    <submittedName>
        <fullName evidence="2">Uncharacterized protein</fullName>
    </submittedName>
</protein>
<dbReference type="EnsemblMetazoa" id="G12784.2">
    <property type="protein sequence ID" value="G12784.2:cds"/>
    <property type="gene ID" value="G12784"/>
</dbReference>
<name>A0A8W8I6C3_MAGGI</name>
<proteinExistence type="predicted"/>
<accession>A0A8W8I6C3</accession>
<keyword evidence="1" id="KW-0175">Coiled coil</keyword>
<evidence type="ECO:0000313" key="3">
    <source>
        <dbReference type="Proteomes" id="UP000005408"/>
    </source>
</evidence>
<dbReference type="AlphaFoldDB" id="A0A8W8I6C3"/>
<keyword evidence="3" id="KW-1185">Reference proteome</keyword>